<dbReference type="EMBL" id="WSRS01000027">
    <property type="protein sequence ID" value="MVX58838.1"/>
    <property type="molecule type" value="Genomic_DNA"/>
</dbReference>
<proteinExistence type="predicted"/>
<keyword evidence="1" id="KW-0378">Hydrolase</keyword>
<dbReference type="RefSeq" id="WP_160332648.1">
    <property type="nucleotide sequence ID" value="NZ_WSRS01000027.1"/>
</dbReference>
<comment type="caution">
    <text evidence="1">The sequence shown here is derived from an EMBL/GenBank/DDBJ whole genome shotgun (WGS) entry which is preliminary data.</text>
</comment>
<dbReference type="Gene3D" id="1.10.287.1080">
    <property type="entry name" value="MazG-like"/>
    <property type="match status" value="1"/>
</dbReference>
<gene>
    <name evidence="1" type="ORF">E5983_04145</name>
</gene>
<dbReference type="InterPro" id="IPR025984">
    <property type="entry name" value="DCTPP"/>
</dbReference>
<dbReference type="CDD" id="cd11537">
    <property type="entry name" value="NTP-PPase_RS21-C6_like"/>
    <property type="match status" value="1"/>
</dbReference>
<dbReference type="AlphaFoldDB" id="A0A7X3KCQ7"/>
<name>A0A7X3KCQ7_9STRE</name>
<dbReference type="PIRSF" id="PIRSF029826">
    <property type="entry name" value="UCP029826_pph"/>
    <property type="match status" value="1"/>
</dbReference>
<dbReference type="Proteomes" id="UP000461595">
    <property type="component" value="Unassembled WGS sequence"/>
</dbReference>
<accession>A0A7X3KCQ7</accession>
<reference evidence="1 2" key="1">
    <citation type="submission" date="2019-12" db="EMBL/GenBank/DDBJ databases">
        <title>Microbes associate with the intestines of laboratory mice.</title>
        <authorList>
            <person name="Navarre W."/>
            <person name="Wong E."/>
        </authorList>
    </citation>
    <scope>NUCLEOTIDE SEQUENCE [LARGE SCALE GENOMIC DNA]</scope>
    <source>
        <strain evidence="1 2">NM51_B2-22</strain>
    </source>
</reference>
<dbReference type="SUPFAM" id="SSF101386">
    <property type="entry name" value="all-alpha NTP pyrophosphatases"/>
    <property type="match status" value="1"/>
</dbReference>
<dbReference type="GO" id="GO:0009143">
    <property type="term" value="P:nucleoside triphosphate catabolic process"/>
    <property type="evidence" value="ECO:0007669"/>
    <property type="project" value="InterPro"/>
</dbReference>
<dbReference type="PANTHER" id="PTHR46523">
    <property type="entry name" value="DCTP PYROPHOSPHATASE 1"/>
    <property type="match status" value="1"/>
</dbReference>
<dbReference type="GO" id="GO:0047429">
    <property type="term" value="F:nucleoside triphosphate diphosphatase activity"/>
    <property type="evidence" value="ECO:0007669"/>
    <property type="project" value="InterPro"/>
</dbReference>
<dbReference type="Pfam" id="PF12643">
    <property type="entry name" value="MazG-like"/>
    <property type="match status" value="1"/>
</dbReference>
<dbReference type="PANTHER" id="PTHR46523:SF1">
    <property type="entry name" value="DCTP PYROPHOSPHATASE 1"/>
    <property type="match status" value="1"/>
</dbReference>
<evidence type="ECO:0000313" key="1">
    <source>
        <dbReference type="EMBL" id="MVX58838.1"/>
    </source>
</evidence>
<evidence type="ECO:0000313" key="2">
    <source>
        <dbReference type="Proteomes" id="UP000461595"/>
    </source>
</evidence>
<dbReference type="OrthoDB" id="9791898at2"/>
<dbReference type="InterPro" id="IPR052555">
    <property type="entry name" value="dCTP_Pyrophosphatase"/>
</dbReference>
<protein>
    <submittedName>
        <fullName evidence="1">Nucleotide pyrophosphohydrolase</fullName>
    </submittedName>
</protein>
<sequence length="99" mass="11393">MTDKLIQDILKFRDDRGWGQAHSPRNLASSIIIEAAELLENYQWCEEALDPINVQEEIADVLIYTLLLTDRLGLDVETIIQDKLKKNALKYPLPSEKLK</sequence>
<organism evidence="1 2">
    <name type="scientific">Streptococcus danieliae</name>
    <dbReference type="NCBI Taxonomy" id="747656"/>
    <lineage>
        <taxon>Bacteria</taxon>
        <taxon>Bacillati</taxon>
        <taxon>Bacillota</taxon>
        <taxon>Bacilli</taxon>
        <taxon>Lactobacillales</taxon>
        <taxon>Streptococcaceae</taxon>
        <taxon>Streptococcus</taxon>
    </lineage>
</organism>